<dbReference type="GO" id="GO:0006636">
    <property type="term" value="P:unsaturated fatty acid biosynthetic process"/>
    <property type="evidence" value="ECO:0007669"/>
    <property type="project" value="TreeGrafter"/>
</dbReference>
<dbReference type="InterPro" id="IPR015876">
    <property type="entry name" value="Acyl-CoA_DS"/>
</dbReference>
<dbReference type="VEuPathDB" id="VectorBase:MDOA003517"/>
<dbReference type="InterPro" id="IPR005804">
    <property type="entry name" value="FA_desaturase_dom"/>
</dbReference>
<evidence type="ECO:0000313" key="19">
    <source>
        <dbReference type="RefSeq" id="XP_005185435.1"/>
    </source>
</evidence>
<keyword evidence="9" id="KW-0408">Iron</keyword>
<keyword evidence="10" id="KW-0443">Lipid metabolism</keyword>
<proteinExistence type="evidence at transcript level"/>
<dbReference type="CDD" id="cd03505">
    <property type="entry name" value="Delta9-FADS-like"/>
    <property type="match status" value="1"/>
</dbReference>
<dbReference type="GO" id="GO:0005789">
    <property type="term" value="C:endoplasmic reticulum membrane"/>
    <property type="evidence" value="ECO:0007669"/>
    <property type="project" value="TreeGrafter"/>
</dbReference>
<evidence type="ECO:0000256" key="11">
    <source>
        <dbReference type="ARBA" id="ARBA00023136"/>
    </source>
</evidence>
<organism evidence="16">
    <name type="scientific">Musca domestica</name>
    <name type="common">House fly</name>
    <dbReference type="NCBI Taxonomy" id="7370"/>
    <lineage>
        <taxon>Eukaryota</taxon>
        <taxon>Metazoa</taxon>
        <taxon>Ecdysozoa</taxon>
        <taxon>Arthropoda</taxon>
        <taxon>Hexapoda</taxon>
        <taxon>Insecta</taxon>
        <taxon>Pterygota</taxon>
        <taxon>Neoptera</taxon>
        <taxon>Endopterygota</taxon>
        <taxon>Diptera</taxon>
        <taxon>Brachycera</taxon>
        <taxon>Muscomorpha</taxon>
        <taxon>Muscoidea</taxon>
        <taxon>Muscidae</taxon>
        <taxon>Musca</taxon>
    </lineage>
</organism>
<dbReference type="GeneID" id="101898612"/>
<evidence type="ECO:0000256" key="12">
    <source>
        <dbReference type="ARBA" id="ARBA00023160"/>
    </source>
</evidence>
<keyword evidence="6" id="KW-0276">Fatty acid metabolism</keyword>
<reference evidence="19 20" key="3">
    <citation type="submission" date="2025-04" db="UniProtKB">
        <authorList>
            <consortium name="RefSeq"/>
        </authorList>
    </citation>
    <scope>IDENTIFICATION</scope>
    <source>
        <strain evidence="19 20">Aabys</strain>
    </source>
</reference>
<comment type="subcellular location">
    <subcellularLocation>
        <location evidence="1">Membrane</location>
        <topology evidence="1">Multi-pass membrane protein</topology>
    </subcellularLocation>
</comment>
<keyword evidence="3 13" id="KW-0444">Lipid biosynthesis</keyword>
<evidence type="ECO:0000256" key="2">
    <source>
        <dbReference type="ARBA" id="ARBA00009295"/>
    </source>
</evidence>
<keyword evidence="18" id="KW-1185">Reference proteome</keyword>
<dbReference type="Proteomes" id="UP001652621">
    <property type="component" value="Unplaced"/>
</dbReference>
<keyword evidence="4 13" id="KW-0812">Transmembrane</keyword>
<keyword evidence="5" id="KW-0479">Metal-binding</keyword>
<dbReference type="PROSITE" id="PS00476">
    <property type="entry name" value="FATTY_ACID_DESATUR_1"/>
    <property type="match status" value="1"/>
</dbReference>
<gene>
    <name evidence="19 20" type="primary">LOC101898612</name>
    <name evidence="17" type="synonym">101898612</name>
</gene>
<evidence type="ECO:0000313" key="20">
    <source>
        <dbReference type="RefSeq" id="XP_019892979.1"/>
    </source>
</evidence>
<evidence type="ECO:0000256" key="3">
    <source>
        <dbReference type="ARBA" id="ARBA00022516"/>
    </source>
</evidence>
<evidence type="ECO:0000313" key="17">
    <source>
        <dbReference type="EnsemblMetazoa" id="MDOA003517-PA"/>
    </source>
</evidence>
<evidence type="ECO:0000256" key="5">
    <source>
        <dbReference type="ARBA" id="ARBA00022723"/>
    </source>
</evidence>
<dbReference type="GO" id="GO:0005506">
    <property type="term" value="F:iron ion binding"/>
    <property type="evidence" value="ECO:0007669"/>
    <property type="project" value="TreeGrafter"/>
</dbReference>
<evidence type="ECO:0000256" key="9">
    <source>
        <dbReference type="ARBA" id="ARBA00023004"/>
    </source>
</evidence>
<dbReference type="eggNOG" id="KOG1600">
    <property type="taxonomic scope" value="Eukaryota"/>
</dbReference>
<sequence length="361" mass="41457">MPPNLSTEQSTTGILEPQEADTIDGGMVKDIEQLKHAKDRKLQIVWRNVIIFTYAGIAALYGLYLLCTAKPKWQSYVFTLATIYMGGFGITVGAHRLWAHRSYKAKLPMRILLMIFNTMSFQNPIFVWARDHRVHHKFSETDADPHNAMRGFFFSHMGWLMVRKHPDVLTKGKTVDVSDLKADPVVMFQLKYYGVLMYILTFIFPTVVPIWCWGESMTNAWHVCTAFRWWFILNGTWCINSVCHLFGNKPYDKSYNPGENLGISGLTIGECFHNYHHVFPWDYKAAELGGSRHNLSAAFIELCAKIGWAYDMKTVSPDIIKRRVLRTGDGTHPVWGWGDKDQTKEEIQSAVVIKNNKKVKK</sequence>
<evidence type="ECO:0000256" key="10">
    <source>
        <dbReference type="ARBA" id="ARBA00023098"/>
    </source>
</evidence>
<keyword evidence="12 13" id="KW-0275">Fatty acid biosynthesis</keyword>
<dbReference type="GO" id="GO:0004768">
    <property type="term" value="F:stearoyl-CoA 9-desaturase activity"/>
    <property type="evidence" value="ECO:0007669"/>
    <property type="project" value="TreeGrafter"/>
</dbReference>
<dbReference type="RefSeq" id="XP_019892979.1">
    <property type="nucleotide sequence ID" value="XM_020037420.1"/>
</dbReference>
<feature type="transmembrane region" description="Helical" evidence="14">
    <location>
        <begin position="76"/>
        <end position="99"/>
    </location>
</feature>
<dbReference type="AlphaFoldDB" id="T1PIA3"/>
<reference evidence="16" key="1">
    <citation type="submission" date="2012-08" db="EMBL/GenBank/DDBJ databases">
        <title>Transcriptome of adult Musca domestica launches a platform for comparative house fly gene expression and characterization of differential gene expression among resistant and susceptible house flies.</title>
        <authorList>
            <person name="Liu N."/>
            <person name="Zhang L."/>
            <person name="Li M."/>
            <person name="Reid W."/>
        </authorList>
    </citation>
    <scope>NUCLEOTIDE SEQUENCE</scope>
    <source>
        <strain evidence="16">ALHF</strain>
        <tissue evidence="16">Whole body</tissue>
    </source>
</reference>
<name>T1PIA3_MUSDO</name>
<dbReference type="OrthoDB" id="10260134at2759"/>
<feature type="transmembrane region" description="Helical" evidence="14">
    <location>
        <begin position="111"/>
        <end position="129"/>
    </location>
</feature>
<evidence type="ECO:0000256" key="7">
    <source>
        <dbReference type="ARBA" id="ARBA00022989"/>
    </source>
</evidence>
<dbReference type="EMBL" id="KA647653">
    <property type="protein sequence ID" value="AFP62282.1"/>
    <property type="molecule type" value="mRNA"/>
</dbReference>
<accession>T1PIA3</accession>
<comment type="domain">
    <text evidence="13">The histidine box domains are involved in binding the catalytic metal ions.</text>
</comment>
<evidence type="ECO:0000256" key="14">
    <source>
        <dbReference type="SAM" id="Phobius"/>
    </source>
</evidence>
<evidence type="ECO:0000313" key="18">
    <source>
        <dbReference type="Proteomes" id="UP001652621"/>
    </source>
</evidence>
<dbReference type="PANTHER" id="PTHR11351:SF31">
    <property type="entry name" value="DESATURASE 1, ISOFORM A-RELATED"/>
    <property type="match status" value="1"/>
</dbReference>
<dbReference type="STRING" id="7370.T1PIA3"/>
<protein>
    <submittedName>
        <fullName evidence="19 20">Acyl-CoA Delta(11) desaturase</fullName>
    </submittedName>
    <submittedName>
        <fullName evidence="16">Fatty acid desaturase</fullName>
    </submittedName>
</protein>
<dbReference type="PRINTS" id="PR00075">
    <property type="entry name" value="FACDDSATRASE"/>
</dbReference>
<evidence type="ECO:0000256" key="1">
    <source>
        <dbReference type="ARBA" id="ARBA00004141"/>
    </source>
</evidence>
<comment type="cofactor">
    <cofactor evidence="13">
        <name>Fe(2+)</name>
        <dbReference type="ChEBI" id="CHEBI:29033"/>
    </cofactor>
</comment>
<evidence type="ECO:0000313" key="16">
    <source>
        <dbReference type="EMBL" id="AFP62282.1"/>
    </source>
</evidence>
<evidence type="ECO:0000256" key="4">
    <source>
        <dbReference type="ARBA" id="ARBA00022692"/>
    </source>
</evidence>
<dbReference type="KEGG" id="mde:101898612"/>
<reference evidence="17" key="2">
    <citation type="submission" date="2020-05" db="UniProtKB">
        <authorList>
            <consortium name="EnsemblMetazoa"/>
        </authorList>
    </citation>
    <scope>IDENTIFICATION</scope>
    <source>
        <strain evidence="17">Aabys</strain>
    </source>
</reference>
<dbReference type="RefSeq" id="XP_005185435.1">
    <property type="nucleotide sequence ID" value="XM_005185378.3"/>
</dbReference>
<evidence type="ECO:0000259" key="15">
    <source>
        <dbReference type="Pfam" id="PF00487"/>
    </source>
</evidence>
<dbReference type="EnsemblMetazoa" id="MDOA003517-RA">
    <property type="protein sequence ID" value="MDOA003517-PA"/>
    <property type="gene ID" value="MDOA003517"/>
</dbReference>
<dbReference type="PANTHER" id="PTHR11351">
    <property type="entry name" value="ACYL-COA DESATURASE"/>
    <property type="match status" value="1"/>
</dbReference>
<keyword evidence="7 14" id="KW-1133">Transmembrane helix</keyword>
<feature type="transmembrane region" description="Helical" evidence="14">
    <location>
        <begin position="44"/>
        <end position="64"/>
    </location>
</feature>
<keyword evidence="8 13" id="KW-0560">Oxidoreductase</keyword>
<feature type="transmembrane region" description="Helical" evidence="14">
    <location>
        <begin position="192"/>
        <end position="214"/>
    </location>
</feature>
<feature type="domain" description="Fatty acid desaturase" evidence="15">
    <location>
        <begin position="72"/>
        <end position="308"/>
    </location>
</feature>
<keyword evidence="11 14" id="KW-0472">Membrane</keyword>
<evidence type="ECO:0000256" key="13">
    <source>
        <dbReference type="RuleBase" id="RU000581"/>
    </source>
</evidence>
<evidence type="ECO:0000256" key="8">
    <source>
        <dbReference type="ARBA" id="ARBA00023002"/>
    </source>
</evidence>
<evidence type="ECO:0000256" key="6">
    <source>
        <dbReference type="ARBA" id="ARBA00022832"/>
    </source>
</evidence>
<dbReference type="VEuPathDB" id="VectorBase:MDOMA2_000409"/>
<dbReference type="InterPro" id="IPR001522">
    <property type="entry name" value="FADS-1_CS"/>
</dbReference>
<dbReference type="Pfam" id="PF00487">
    <property type="entry name" value="FA_desaturase"/>
    <property type="match status" value="1"/>
</dbReference>
<comment type="similarity">
    <text evidence="2 13">Belongs to the fatty acid desaturase type 1 family.</text>
</comment>